<gene>
    <name evidence="3" type="ORF">FQB35_11620</name>
</gene>
<dbReference type="GO" id="GO:0005524">
    <property type="term" value="F:ATP binding"/>
    <property type="evidence" value="ECO:0007669"/>
    <property type="project" value="TreeGrafter"/>
</dbReference>
<evidence type="ECO:0000313" key="4">
    <source>
        <dbReference type="Proteomes" id="UP000324646"/>
    </source>
</evidence>
<organism evidence="3 4">
    <name type="scientific">Crassaminicella thermophila</name>
    <dbReference type="NCBI Taxonomy" id="2599308"/>
    <lineage>
        <taxon>Bacteria</taxon>
        <taxon>Bacillati</taxon>
        <taxon>Bacillota</taxon>
        <taxon>Clostridia</taxon>
        <taxon>Eubacteriales</taxon>
        <taxon>Clostridiaceae</taxon>
        <taxon>Crassaminicella</taxon>
    </lineage>
</organism>
<dbReference type="SUPFAM" id="SSF54913">
    <property type="entry name" value="GlnB-like"/>
    <property type="match status" value="1"/>
</dbReference>
<feature type="modified residue" description="O-UMP-tyrosine" evidence="1">
    <location>
        <position position="55"/>
    </location>
</feature>
<dbReference type="InterPro" id="IPR011322">
    <property type="entry name" value="N-reg_PII-like_a/b"/>
</dbReference>
<dbReference type="GO" id="GO:0005829">
    <property type="term" value="C:cytosol"/>
    <property type="evidence" value="ECO:0007669"/>
    <property type="project" value="TreeGrafter"/>
</dbReference>
<evidence type="ECO:0000313" key="3">
    <source>
        <dbReference type="EMBL" id="QEK12919.1"/>
    </source>
</evidence>
<dbReference type="InterPro" id="IPR015867">
    <property type="entry name" value="N-reg_PII/ATP_PRibTrfase_C"/>
</dbReference>
<name>A0A5C0SIZ1_CRATE</name>
<dbReference type="InterPro" id="IPR017918">
    <property type="entry name" value="N-reg_PII_CS"/>
</dbReference>
<evidence type="ECO:0000256" key="2">
    <source>
        <dbReference type="RuleBase" id="RU003936"/>
    </source>
</evidence>
<dbReference type="GO" id="GO:0006808">
    <property type="term" value="P:regulation of nitrogen utilization"/>
    <property type="evidence" value="ECO:0007669"/>
    <property type="project" value="InterPro"/>
</dbReference>
<dbReference type="SMART" id="SM00938">
    <property type="entry name" value="P-II"/>
    <property type="match status" value="1"/>
</dbReference>
<dbReference type="InterPro" id="IPR002187">
    <property type="entry name" value="N-reg_PII"/>
</dbReference>
<dbReference type="Gene3D" id="3.30.70.120">
    <property type="match status" value="1"/>
</dbReference>
<accession>A0A5C0SIZ1</accession>
<dbReference type="EMBL" id="CP042243">
    <property type="protein sequence ID" value="QEK12919.1"/>
    <property type="molecule type" value="Genomic_DNA"/>
</dbReference>
<keyword evidence="1" id="KW-0597">Phosphoprotein</keyword>
<dbReference type="KEGG" id="crs:FQB35_11620"/>
<dbReference type="PROSITE" id="PS00638">
    <property type="entry name" value="PII_GLNB_CTER"/>
    <property type="match status" value="1"/>
</dbReference>
<dbReference type="AlphaFoldDB" id="A0A5C0SIZ1"/>
<dbReference type="PRINTS" id="PR00340">
    <property type="entry name" value="PIIGLNB"/>
</dbReference>
<dbReference type="GO" id="GO:0030234">
    <property type="term" value="F:enzyme regulator activity"/>
    <property type="evidence" value="ECO:0007669"/>
    <property type="project" value="InterPro"/>
</dbReference>
<sequence>MADKITKIEIITRPRKFEELKEALNNIGVMGMTVTHVLGCGIQKGMPQNYRGISYTTELLPKIKVETVICDVPVELVVDTAKRVLRTGEIGDGKIFIYDVSNVIRIRNGDEGKVALNNQE</sequence>
<dbReference type="PROSITE" id="PS51343">
    <property type="entry name" value="PII_GLNB_DOM"/>
    <property type="match status" value="1"/>
</dbReference>
<comment type="similarity">
    <text evidence="2">Belongs to the P(II) protein family.</text>
</comment>
<protein>
    <submittedName>
        <fullName evidence="3">P-II family nitrogen regulator</fullName>
    </submittedName>
</protein>
<dbReference type="Pfam" id="PF00543">
    <property type="entry name" value="P-II"/>
    <property type="match status" value="1"/>
</dbReference>
<dbReference type="PANTHER" id="PTHR30115:SF11">
    <property type="entry name" value="NITROGEN REGULATORY PROTEIN P-II HOMOLOG"/>
    <property type="match status" value="1"/>
</dbReference>
<dbReference type="OrthoDB" id="9802729at2"/>
<keyword evidence="4" id="KW-1185">Reference proteome</keyword>
<evidence type="ECO:0000256" key="1">
    <source>
        <dbReference type="PIRSR" id="PIRSR602187-50"/>
    </source>
</evidence>
<proteinExistence type="inferred from homology"/>
<dbReference type="Proteomes" id="UP000324646">
    <property type="component" value="Chromosome"/>
</dbReference>
<dbReference type="PANTHER" id="PTHR30115">
    <property type="entry name" value="NITROGEN REGULATORY PROTEIN P-II"/>
    <property type="match status" value="1"/>
</dbReference>
<reference evidence="3 4" key="1">
    <citation type="submission" date="2019-07" db="EMBL/GenBank/DDBJ databases">
        <title>Complete genome of Crassaminicella thermophila SY095.</title>
        <authorList>
            <person name="Li X."/>
        </authorList>
    </citation>
    <scope>NUCLEOTIDE SEQUENCE [LARGE SCALE GENOMIC DNA]</scope>
    <source>
        <strain evidence="3 4">SY095</strain>
    </source>
</reference>
<dbReference type="RefSeq" id="WP_148810055.1">
    <property type="nucleotide sequence ID" value="NZ_CP042243.1"/>
</dbReference>